<evidence type="ECO:0000259" key="7">
    <source>
        <dbReference type="PROSITE" id="PS51880"/>
    </source>
</evidence>
<name>A0AA44U715_NEIGO</name>
<dbReference type="SUPFAM" id="SSF109604">
    <property type="entry name" value="HD-domain/PDEase-like"/>
    <property type="match status" value="1"/>
</dbReference>
<dbReference type="PROSITE" id="PS51880">
    <property type="entry name" value="TGS"/>
    <property type="match status" value="1"/>
</dbReference>
<dbReference type="PROSITE" id="PS51671">
    <property type="entry name" value="ACT"/>
    <property type="match status" value="1"/>
</dbReference>
<dbReference type="Pfam" id="PF13328">
    <property type="entry name" value="HD_4"/>
    <property type="match status" value="1"/>
</dbReference>
<evidence type="ECO:0000256" key="5">
    <source>
        <dbReference type="RuleBase" id="RU003847"/>
    </source>
</evidence>
<evidence type="ECO:0000256" key="3">
    <source>
        <dbReference type="ARBA" id="ARBA00032407"/>
    </source>
</evidence>
<proteinExistence type="inferred from homology"/>
<dbReference type="CDD" id="cd05399">
    <property type="entry name" value="NT_Rel-Spo_like"/>
    <property type="match status" value="1"/>
</dbReference>
<comment type="function">
    <text evidence="5">In eubacteria ppGpp (guanosine 3'-diphosphate 5'-diphosphate) is a mediator of the stringent response that coordinates a variety of cellular activities in response to changes in nutritional abundance.</text>
</comment>
<dbReference type="FunFam" id="3.30.460.10:FF:000001">
    <property type="entry name" value="GTP pyrophosphokinase RelA"/>
    <property type="match status" value="1"/>
</dbReference>
<dbReference type="CDD" id="cd01668">
    <property type="entry name" value="TGS_RSH"/>
    <property type="match status" value="1"/>
</dbReference>
<dbReference type="SUPFAM" id="SSF55021">
    <property type="entry name" value="ACT-like"/>
    <property type="match status" value="1"/>
</dbReference>
<dbReference type="Gene3D" id="3.10.20.30">
    <property type="match status" value="1"/>
</dbReference>
<dbReference type="FunFam" id="3.10.20.30:FF:000002">
    <property type="entry name" value="GTP pyrophosphokinase (RelA/SpoT)"/>
    <property type="match status" value="1"/>
</dbReference>
<accession>A0AA44U715</accession>
<dbReference type="Pfam" id="PF02824">
    <property type="entry name" value="TGS"/>
    <property type="match status" value="1"/>
</dbReference>
<evidence type="ECO:0000259" key="6">
    <source>
        <dbReference type="PROSITE" id="PS51671"/>
    </source>
</evidence>
<dbReference type="FunFam" id="1.10.3210.10:FF:000036">
    <property type="entry name" value="GTP pyrophosphokinase"/>
    <property type="match status" value="1"/>
</dbReference>
<dbReference type="Gene3D" id="3.30.70.260">
    <property type="match status" value="1"/>
</dbReference>
<feature type="domain" description="ACT" evidence="6">
    <location>
        <begin position="666"/>
        <end position="737"/>
    </location>
</feature>
<dbReference type="InterPro" id="IPR002912">
    <property type="entry name" value="ACT_dom"/>
</dbReference>
<dbReference type="InterPro" id="IPR033655">
    <property type="entry name" value="TGS_RelA/SpoT"/>
</dbReference>
<gene>
    <name evidence="8" type="ORF">N776_01645</name>
</gene>
<dbReference type="InterPro" id="IPR004811">
    <property type="entry name" value="RelA/Spo_fam"/>
</dbReference>
<dbReference type="InterPro" id="IPR012675">
    <property type="entry name" value="Beta-grasp_dom_sf"/>
</dbReference>
<dbReference type="CDD" id="cd04876">
    <property type="entry name" value="ACT_RelA-SpoT"/>
    <property type="match status" value="1"/>
</dbReference>
<dbReference type="Pfam" id="PF04607">
    <property type="entry name" value="RelA_SpoT"/>
    <property type="match status" value="1"/>
</dbReference>
<dbReference type="SUPFAM" id="SSF81301">
    <property type="entry name" value="Nucleotidyltransferase"/>
    <property type="match status" value="1"/>
</dbReference>
<comment type="caution">
    <text evidence="8">The sequence shown here is derived from an EMBL/GenBank/DDBJ whole genome shotgun (WGS) entry which is preliminary data.</text>
</comment>
<evidence type="ECO:0000313" key="8">
    <source>
        <dbReference type="EMBL" id="PHJ34445.1"/>
    </source>
</evidence>
<dbReference type="InterPro" id="IPR004095">
    <property type="entry name" value="TGS"/>
</dbReference>
<dbReference type="PANTHER" id="PTHR21262:SF31">
    <property type="entry name" value="GTP PYROPHOSPHOKINASE"/>
    <property type="match status" value="1"/>
</dbReference>
<reference evidence="8 9" key="1">
    <citation type="submission" date="2013-08" db="EMBL/GenBank/DDBJ databases">
        <authorList>
            <person name="Trees D."/>
        </authorList>
    </citation>
    <scope>NUCLEOTIDE SEQUENCE [LARGE SCALE GENOMIC DNA]</scope>
    <source>
        <strain evidence="8 9">3502</strain>
    </source>
</reference>
<dbReference type="GO" id="GO:0015949">
    <property type="term" value="P:nucleobase-containing small molecule interconversion"/>
    <property type="evidence" value="ECO:0007669"/>
    <property type="project" value="UniProtKB-ARBA"/>
</dbReference>
<dbReference type="GO" id="GO:0015969">
    <property type="term" value="P:guanosine tetraphosphate metabolic process"/>
    <property type="evidence" value="ECO:0007669"/>
    <property type="project" value="InterPro"/>
</dbReference>
<dbReference type="Gene3D" id="1.10.3210.10">
    <property type="entry name" value="Hypothetical protein af1432"/>
    <property type="match status" value="1"/>
</dbReference>
<dbReference type="Gene3D" id="3.30.460.10">
    <property type="entry name" value="Beta Polymerase, domain 2"/>
    <property type="match status" value="1"/>
</dbReference>
<dbReference type="GO" id="GO:0008893">
    <property type="term" value="F:guanosine-3',5'-bis(diphosphate) 3'-diphosphatase activity"/>
    <property type="evidence" value="ECO:0007669"/>
    <property type="project" value="TreeGrafter"/>
</dbReference>
<dbReference type="InterPro" id="IPR045865">
    <property type="entry name" value="ACT-like_dom_sf"/>
</dbReference>
<dbReference type="Pfam" id="PF13291">
    <property type="entry name" value="ACT_4"/>
    <property type="match status" value="1"/>
</dbReference>
<organism evidence="8 9">
    <name type="scientific">Neisseria gonorrhoeae 3502</name>
    <dbReference type="NCBI Taxonomy" id="1193404"/>
    <lineage>
        <taxon>Bacteria</taxon>
        <taxon>Pseudomonadati</taxon>
        <taxon>Pseudomonadota</taxon>
        <taxon>Betaproteobacteria</taxon>
        <taxon>Neisseriales</taxon>
        <taxon>Neisseriaceae</taxon>
        <taxon>Neisseria</taxon>
    </lineage>
</organism>
<sequence>MTAISPIQDTQSATLQELREWFDSYCAALPDNDKNLIGTAWSLAQEHYPADAATPYGEPLPDHFLGAAQMVDELDLLPDAVAATLLADIGRYVPDWNLLVSERCNSTVAELVKGVDEVQKLTHFARVDSLATSEERAQQAETMRKMLLAMVTDIRVVLIKLAMRTRTLQFLSNAPDSPEKRAVAKETLDIFAPLANRLGVWQLKWQLEDLGFRHQEPEKYREIALLLDEKRTERLEYIENFLDILRTELKKYNIHFEVAGRPKHIYSIYKKMVKKKLSFDGLFDIRAVRILVDTVPECYTTLGIVHSLWQPIPGEFDDYIANPKGNGYKSLHTVIVGPEDKGVEVQIRTFDMHQFNEFGVAAHWRYKEGGKGDSAYEQKIAWLRQLLDWRENMAESGKEDLAAAFKTELFNDTIYVLTPHGKVLSLPTGATPIDFAYALHSSIGDRCRGAKVEGQIVPLSTPLENGQRVEIITAKEGHPSVNWLYEGWVKSGKAIGKIRAYIRQQNADTVREEGRVQLDKQLAKLTPKPNLQELAENLGYKKPEDLYTAVGQGEISNRAIQKACGTLNEPPPVPVSATTIVKQSKIKKGGKTGVLIDGEDGLMTTLAKCCKPAPPDDIAGFVTRERGISVHRKTCPSFRHLAEHEPEKVLDASWAALQEGQVFAVDIEIRAQDRSGLLRDVSDALARHKLNVTAVQTQSRDLEASMRFTLEVKQVNDLPRVLAGLGDVKGVLSVTRL</sequence>
<evidence type="ECO:0000256" key="2">
    <source>
        <dbReference type="ARBA" id="ARBA00029754"/>
    </source>
</evidence>
<dbReference type="AlphaFoldDB" id="A0AA44U715"/>
<dbReference type="InterPro" id="IPR043519">
    <property type="entry name" value="NT_sf"/>
</dbReference>
<dbReference type="RefSeq" id="WP_047917033.1">
    <property type="nucleotide sequence ID" value="NZ_AVBE01000002.1"/>
</dbReference>
<dbReference type="GO" id="GO:0008728">
    <property type="term" value="F:GTP diphosphokinase activity"/>
    <property type="evidence" value="ECO:0007669"/>
    <property type="project" value="TreeGrafter"/>
</dbReference>
<dbReference type="SUPFAM" id="SSF81271">
    <property type="entry name" value="TGS-like"/>
    <property type="match status" value="1"/>
</dbReference>
<dbReference type="InterPro" id="IPR007685">
    <property type="entry name" value="RelA_SpoT"/>
</dbReference>
<dbReference type="GO" id="GO:0005886">
    <property type="term" value="C:plasma membrane"/>
    <property type="evidence" value="ECO:0007669"/>
    <property type="project" value="TreeGrafter"/>
</dbReference>
<comment type="similarity">
    <text evidence="5">Belongs to the relA/spoT family.</text>
</comment>
<protein>
    <recommendedName>
        <fullName evidence="1">GTP pyrophosphokinase</fullName>
    </recommendedName>
    <alternativeName>
        <fullName evidence="3">(p)ppGpp synthase</fullName>
    </alternativeName>
    <alternativeName>
        <fullName evidence="2">ATP:GTP 3'-pyrophosphotransferase</fullName>
    </alternativeName>
    <alternativeName>
        <fullName evidence="4">ppGpp synthase I</fullName>
    </alternativeName>
</protein>
<dbReference type="NCBIfam" id="TIGR00691">
    <property type="entry name" value="spoT_relA"/>
    <property type="match status" value="1"/>
</dbReference>
<evidence type="ECO:0000256" key="4">
    <source>
        <dbReference type="ARBA" id="ARBA00033308"/>
    </source>
</evidence>
<dbReference type="SMART" id="SM00954">
    <property type="entry name" value="RelA_SpoT"/>
    <property type="match status" value="1"/>
</dbReference>
<evidence type="ECO:0000256" key="1">
    <source>
        <dbReference type="ARBA" id="ARBA00019852"/>
    </source>
</evidence>
<dbReference type="PANTHER" id="PTHR21262">
    <property type="entry name" value="GUANOSINE-3',5'-BIS DIPHOSPHATE 3'-PYROPHOSPHOHYDROLASE"/>
    <property type="match status" value="1"/>
</dbReference>
<dbReference type="InterPro" id="IPR012676">
    <property type="entry name" value="TGS-like"/>
</dbReference>
<dbReference type="EMBL" id="AVBE01000002">
    <property type="protein sequence ID" value="PHJ34445.1"/>
    <property type="molecule type" value="Genomic_DNA"/>
</dbReference>
<evidence type="ECO:0000313" key="9">
    <source>
        <dbReference type="Proteomes" id="UP000223296"/>
    </source>
</evidence>
<dbReference type="Proteomes" id="UP000223296">
    <property type="component" value="Unassembled WGS sequence"/>
</dbReference>
<feature type="domain" description="TGS" evidence="7">
    <location>
        <begin position="412"/>
        <end position="473"/>
    </location>
</feature>
<dbReference type="GO" id="GO:0042594">
    <property type="term" value="P:response to starvation"/>
    <property type="evidence" value="ECO:0007669"/>
    <property type="project" value="TreeGrafter"/>
</dbReference>